<gene>
    <name evidence="2" type="ORF">UFOPK3720_00735</name>
</gene>
<sequence length="270" mass="27773">MLTIRRWMEAITSDIADIALSRACVACDVIGSVLCSTCRASLTTVRRHEVRRWDRDAFGGAGGAGGAGGTGVAGGTGASGYAEAMPPVIVASAYEGAAKRVIIAHKEHGVLGLTPVLGSMLAMSIAVLGEGPFAIVAIPPHRDSIKRRGVDTLGAIAERAASELRAAGWRAQTLPLLRRRSDGGRHVGRSAHERRAAVSGTMVVDDRISRRGVIGSAQGPRLVVVDDVVTTGATVQEAVRTLRATGLAVEGIAAVAGTQRPGVGSVSGFQ</sequence>
<accession>A0A6J7IN21</accession>
<organism evidence="2">
    <name type="scientific">freshwater metagenome</name>
    <dbReference type="NCBI Taxonomy" id="449393"/>
    <lineage>
        <taxon>unclassified sequences</taxon>
        <taxon>metagenomes</taxon>
        <taxon>ecological metagenomes</taxon>
    </lineage>
</organism>
<name>A0A6J7IN21_9ZZZZ</name>
<evidence type="ECO:0000313" key="2">
    <source>
        <dbReference type="EMBL" id="CAB4931537.1"/>
    </source>
</evidence>
<protein>
    <submittedName>
        <fullName evidence="2">Unannotated protein</fullName>
    </submittedName>
</protein>
<keyword evidence="1" id="KW-1133">Transmembrane helix</keyword>
<dbReference type="InterPro" id="IPR051910">
    <property type="entry name" value="ComF/GntX_DNA_util-trans"/>
</dbReference>
<dbReference type="SUPFAM" id="SSF53271">
    <property type="entry name" value="PRTase-like"/>
    <property type="match status" value="1"/>
</dbReference>
<reference evidence="2" key="1">
    <citation type="submission" date="2020-05" db="EMBL/GenBank/DDBJ databases">
        <authorList>
            <person name="Chiriac C."/>
            <person name="Salcher M."/>
            <person name="Ghai R."/>
            <person name="Kavagutti S V."/>
        </authorList>
    </citation>
    <scope>NUCLEOTIDE SEQUENCE</scope>
</reference>
<keyword evidence="1" id="KW-0472">Membrane</keyword>
<keyword evidence="1" id="KW-0812">Transmembrane</keyword>
<feature type="transmembrane region" description="Helical" evidence="1">
    <location>
        <begin position="116"/>
        <end position="138"/>
    </location>
</feature>
<dbReference type="PANTHER" id="PTHR47505:SF1">
    <property type="entry name" value="DNA UTILIZATION PROTEIN YHGH"/>
    <property type="match status" value="1"/>
</dbReference>
<dbReference type="InterPro" id="IPR029057">
    <property type="entry name" value="PRTase-like"/>
</dbReference>
<dbReference type="EMBL" id="CAFBNB010000120">
    <property type="protein sequence ID" value="CAB4931537.1"/>
    <property type="molecule type" value="Genomic_DNA"/>
</dbReference>
<proteinExistence type="predicted"/>
<dbReference type="Gene3D" id="3.40.50.2020">
    <property type="match status" value="1"/>
</dbReference>
<evidence type="ECO:0000256" key="1">
    <source>
        <dbReference type="SAM" id="Phobius"/>
    </source>
</evidence>
<dbReference type="AlphaFoldDB" id="A0A6J7IN21"/>
<dbReference type="PANTHER" id="PTHR47505">
    <property type="entry name" value="DNA UTILIZATION PROTEIN YHGH"/>
    <property type="match status" value="1"/>
</dbReference>